<reference evidence="1 2" key="1">
    <citation type="journal article" date="2010" name="PLoS ONE">
        <title>Genome erosion in a nitrogen-fixing vertically transmitted endosymbiotic multicellular cyanobacterium.</title>
        <authorList>
            <person name="Ran L."/>
            <person name="Larsson J."/>
            <person name="Vigil-Stenman T."/>
            <person name="Nylander J.A."/>
            <person name="Ininbergs K."/>
            <person name="Zheng W.W."/>
            <person name="Lapidus A."/>
            <person name="Lowry S."/>
            <person name="Haselkorn R."/>
            <person name="Bergman B."/>
        </authorList>
    </citation>
    <scope>NUCLEOTIDE SEQUENCE [LARGE SCALE GENOMIC DNA]</scope>
    <source>
        <strain evidence="1 2">0708</strain>
    </source>
</reference>
<dbReference type="EMBL" id="CP002059">
    <property type="protein sequence ID" value="ADI62797.1"/>
    <property type="molecule type" value="Genomic_DNA"/>
</dbReference>
<dbReference type="Proteomes" id="UP000001511">
    <property type="component" value="Chromosome"/>
</dbReference>
<organism evidence="1 2">
    <name type="scientific">Nostoc azollae (strain 0708)</name>
    <name type="common">Anabaena azollae (strain 0708)</name>
    <dbReference type="NCBI Taxonomy" id="551115"/>
    <lineage>
        <taxon>Bacteria</taxon>
        <taxon>Bacillati</taxon>
        <taxon>Cyanobacteriota</taxon>
        <taxon>Cyanophyceae</taxon>
        <taxon>Nostocales</taxon>
        <taxon>Nostocaceae</taxon>
        <taxon>Trichormus</taxon>
    </lineage>
</organism>
<keyword evidence="2" id="KW-1185">Reference proteome</keyword>
<name>D7DYH4_NOSA0</name>
<gene>
    <name evidence="1" type="ordered locus">Aazo_0162</name>
</gene>
<proteinExistence type="predicted"/>
<sequence length="42" mass="4875">MAQSQNTWSETNILLVITRPEGKLKQMNLANVISFLQQNYHN</sequence>
<evidence type="ECO:0000313" key="2">
    <source>
        <dbReference type="Proteomes" id="UP000001511"/>
    </source>
</evidence>
<evidence type="ECO:0000313" key="1">
    <source>
        <dbReference type="EMBL" id="ADI62797.1"/>
    </source>
</evidence>
<dbReference type="KEGG" id="naz:Aazo_0162"/>
<dbReference type="AlphaFoldDB" id="D7DYH4"/>
<dbReference type="HOGENOM" id="CLU_3254856_0_0_3"/>
<protein>
    <submittedName>
        <fullName evidence="1">Uncharacterized protein</fullName>
    </submittedName>
</protein>
<accession>D7DYH4</accession>